<feature type="chain" id="PRO_5011529719" description="Fibronectin type-III domain-containing protein" evidence="2">
    <location>
        <begin position="28"/>
        <end position="710"/>
    </location>
</feature>
<evidence type="ECO:0000313" key="4">
    <source>
        <dbReference type="Proteomes" id="UP000199182"/>
    </source>
</evidence>
<evidence type="ECO:0000313" key="3">
    <source>
        <dbReference type="EMBL" id="SDN97476.1"/>
    </source>
</evidence>
<proteinExistence type="predicted"/>
<dbReference type="STRING" id="258515.SAMN05192585_1432"/>
<evidence type="ECO:0000256" key="2">
    <source>
        <dbReference type="SAM" id="SignalP"/>
    </source>
</evidence>
<evidence type="ECO:0000256" key="1">
    <source>
        <dbReference type="SAM" id="MobiDB-lite"/>
    </source>
</evidence>
<dbReference type="Pfam" id="PF18889">
    <property type="entry name" value="Beta_helix_3"/>
    <property type="match status" value="10"/>
</dbReference>
<dbReference type="EMBL" id="FNID01000043">
    <property type="protein sequence ID" value="SDN97476.1"/>
    <property type="molecule type" value="Genomic_DNA"/>
</dbReference>
<dbReference type="Proteomes" id="UP000199182">
    <property type="component" value="Unassembled WGS sequence"/>
</dbReference>
<accession>A0A1H0FS42</accession>
<feature type="signal peptide" evidence="2">
    <location>
        <begin position="1"/>
        <end position="27"/>
    </location>
</feature>
<dbReference type="RefSeq" id="WP_092642995.1">
    <property type="nucleotide sequence ID" value="NZ_FNID01000043.1"/>
</dbReference>
<dbReference type="OrthoDB" id="1699243at2"/>
<name>A0A1H0FS42_9FIRM</name>
<evidence type="ECO:0008006" key="5">
    <source>
        <dbReference type="Google" id="ProtNLM"/>
    </source>
</evidence>
<reference evidence="3 4" key="1">
    <citation type="submission" date="2016-10" db="EMBL/GenBank/DDBJ databases">
        <authorList>
            <person name="de Groot N.N."/>
        </authorList>
    </citation>
    <scope>NUCLEOTIDE SEQUENCE [LARGE SCALE GENOMIC DNA]</scope>
    <source>
        <strain evidence="3 4">CGMCC 1.5012</strain>
    </source>
</reference>
<protein>
    <recommendedName>
        <fullName evidence="5">Fibronectin type-III domain-containing protein</fullName>
    </recommendedName>
</protein>
<sequence length="710" mass="70803">MFRFKTIFSMMLALALTVIIIPATVFAAEEDLVPGSTAPALSVGISNVTDIDAELTFEVTGYAGEYKIKYLVLKTSEDKPDVDTIKNTGNIAESNVAAITNLIPETAYTVYSIAYVNDANQILTGISTVQFITLNSKTSAVPVITNVSAELTDGGAALNFTVNKACMYYYLVYEKETATPDAQVIKAQGEAVAKGSGSVNANEASNVHITAEFDLSKTYTLYLVAEDEKGVFSEISMLALGLPIKMFGAGASDPVTINIETVTGNGTGYTYSGGTVTIIENGNYVITGSGTTTTNRIKVADSIEAMITLNNVNIDVSAQWLKCAFDITRATVILTLEGDNILKSGSYCAGLQASQGAMLTISADSTGTLTATGGDKSAGIGGADNSQYSDIRHNDSGNIIINGGTVNANGTNGAGIGGGNGGTGGNITITGGEVNANGGKYSAGIGSGYCKGCGTITIQGGIIHAVGGSSGPGIGCGLMGDGGNITISGGEVYANGGSNGMGIGASSGTVSVAISNGIVEAKGGPNGAGIGGGEKIGPTSKTGEVYITGGNITATGGDNAAGIGANYYSNSGKITIDGGTVNAIGNREAAGIGGAMDGRSPTDPIVINGGNIIATGGSAGAGIGAGGGDYSQCGDVTITGGQVTATGGMYAAGIGGGGGRYASTCGLVSISGPNTVVNAKGDISLKQITSKPLSKGHNKSDHSRMVKKTD</sequence>
<feature type="region of interest" description="Disordered" evidence="1">
    <location>
        <begin position="690"/>
        <end position="710"/>
    </location>
</feature>
<dbReference type="InterPro" id="IPR006626">
    <property type="entry name" value="PbH1"/>
</dbReference>
<organism evidence="3 4">
    <name type="scientific">Acetanaerobacterium elongatum</name>
    <dbReference type="NCBI Taxonomy" id="258515"/>
    <lineage>
        <taxon>Bacteria</taxon>
        <taxon>Bacillati</taxon>
        <taxon>Bacillota</taxon>
        <taxon>Clostridia</taxon>
        <taxon>Eubacteriales</taxon>
        <taxon>Oscillospiraceae</taxon>
        <taxon>Acetanaerobacterium</taxon>
    </lineage>
</organism>
<feature type="compositionally biased region" description="Basic and acidic residues" evidence="1">
    <location>
        <begin position="698"/>
        <end position="710"/>
    </location>
</feature>
<dbReference type="SMART" id="SM00710">
    <property type="entry name" value="PbH1"/>
    <property type="match status" value="7"/>
</dbReference>
<keyword evidence="2" id="KW-0732">Signal</keyword>
<keyword evidence="4" id="KW-1185">Reference proteome</keyword>
<gene>
    <name evidence="3" type="ORF">SAMN05192585_1432</name>
</gene>
<dbReference type="AlphaFoldDB" id="A0A1H0FS42"/>